<name>A0A238X5H6_9BACT</name>
<dbReference type="Proteomes" id="UP000198310">
    <property type="component" value="Unassembled WGS sequence"/>
</dbReference>
<proteinExistence type="predicted"/>
<keyword evidence="4" id="KW-1185">Reference proteome</keyword>
<sequence>MLLTIPVTMNKVLLSVLLGGMLALAPAAQAQSEPVAPIEYSERVPSEGSGRTLLYRRAYDWMENHFAYGPKSVIKADPAAGSLRVTGTSKIKPVDTKGKEQEVAVRFDFTFRATDNGYEYSVNTFQAIPDSKQPSQALALDEYITRFKNDKADERTHNARRLTAQASSVASEIAMSFRSYMNSQPAEGTVGVSER</sequence>
<feature type="chain" id="PRO_5012692315" description="DUF4468 domain-containing protein" evidence="1">
    <location>
        <begin position="31"/>
        <end position="195"/>
    </location>
</feature>
<gene>
    <name evidence="3" type="ORF">SAMN06269173_103491</name>
</gene>
<organism evidence="3 4">
    <name type="scientific">Hymenobacter mucosus</name>
    <dbReference type="NCBI Taxonomy" id="1411120"/>
    <lineage>
        <taxon>Bacteria</taxon>
        <taxon>Pseudomonadati</taxon>
        <taxon>Bacteroidota</taxon>
        <taxon>Cytophagia</taxon>
        <taxon>Cytophagales</taxon>
        <taxon>Hymenobacteraceae</taxon>
        <taxon>Hymenobacter</taxon>
    </lineage>
</organism>
<reference evidence="4" key="1">
    <citation type="submission" date="2017-06" db="EMBL/GenBank/DDBJ databases">
        <authorList>
            <person name="Varghese N."/>
            <person name="Submissions S."/>
        </authorList>
    </citation>
    <scope>NUCLEOTIDE SEQUENCE [LARGE SCALE GENOMIC DNA]</scope>
    <source>
        <strain evidence="4">DSM 28041</strain>
    </source>
</reference>
<evidence type="ECO:0000256" key="1">
    <source>
        <dbReference type="SAM" id="SignalP"/>
    </source>
</evidence>
<dbReference type="Gene3D" id="3.30.530.80">
    <property type="match status" value="1"/>
</dbReference>
<evidence type="ECO:0000259" key="2">
    <source>
        <dbReference type="Pfam" id="PF14730"/>
    </source>
</evidence>
<dbReference type="AlphaFoldDB" id="A0A238X5H6"/>
<dbReference type="InterPro" id="IPR027823">
    <property type="entry name" value="DUF4468"/>
</dbReference>
<accession>A0A238X5H6</accession>
<feature type="domain" description="DUF4468" evidence="2">
    <location>
        <begin position="40"/>
        <end position="126"/>
    </location>
</feature>
<dbReference type="Pfam" id="PF14730">
    <property type="entry name" value="DUF4468"/>
    <property type="match status" value="1"/>
</dbReference>
<protein>
    <recommendedName>
        <fullName evidence="2">DUF4468 domain-containing protein</fullName>
    </recommendedName>
</protein>
<feature type="signal peptide" evidence="1">
    <location>
        <begin position="1"/>
        <end position="30"/>
    </location>
</feature>
<dbReference type="EMBL" id="FZNS01000003">
    <property type="protein sequence ID" value="SNR53950.1"/>
    <property type="molecule type" value="Genomic_DNA"/>
</dbReference>
<evidence type="ECO:0000313" key="3">
    <source>
        <dbReference type="EMBL" id="SNR53950.1"/>
    </source>
</evidence>
<evidence type="ECO:0000313" key="4">
    <source>
        <dbReference type="Proteomes" id="UP000198310"/>
    </source>
</evidence>
<keyword evidence="1" id="KW-0732">Signal</keyword>